<dbReference type="PANTHER" id="PTHR17972:SF0">
    <property type="entry name" value="NUCLEOLAR PROTEIN 6"/>
    <property type="match status" value="1"/>
</dbReference>
<dbReference type="Gene3D" id="3.30.70.3030">
    <property type="match status" value="1"/>
</dbReference>
<dbReference type="InterPro" id="IPR005554">
    <property type="entry name" value="NOL6/Upt22"/>
</dbReference>
<evidence type="ECO:0000259" key="11">
    <source>
        <dbReference type="Pfam" id="PF17406"/>
    </source>
</evidence>
<accession>A0A0C3RWF6</accession>
<evidence type="ECO:0000313" key="14">
    <source>
        <dbReference type="Proteomes" id="UP000053257"/>
    </source>
</evidence>
<comment type="subcellular location">
    <subcellularLocation>
        <location evidence="1 5">Nucleus</location>
        <location evidence="1 5">Nucleolus</location>
    </subcellularLocation>
</comment>
<keyword evidence="4 5" id="KW-0539">Nucleus</keyword>
<evidence type="ECO:0000313" key="13">
    <source>
        <dbReference type="EMBL" id="KIP05881.1"/>
    </source>
</evidence>
<evidence type="ECO:0000259" key="12">
    <source>
        <dbReference type="Pfam" id="PF17407"/>
    </source>
</evidence>
<dbReference type="GO" id="GO:0034456">
    <property type="term" value="C:UTP-C complex"/>
    <property type="evidence" value="ECO:0007669"/>
    <property type="project" value="TreeGrafter"/>
</dbReference>
<dbReference type="InterPro" id="IPR035369">
    <property type="entry name" value="Nrap_D4"/>
</dbReference>
<proteinExistence type="inferred from homology"/>
<dbReference type="Pfam" id="PF17403">
    <property type="entry name" value="Nrap_D2"/>
    <property type="match status" value="1"/>
</dbReference>
<reference evidence="13 14" key="1">
    <citation type="journal article" date="2014" name="PLoS Genet.">
        <title>Analysis of the Phlebiopsis gigantea genome, transcriptome and secretome provides insight into its pioneer colonization strategies of wood.</title>
        <authorList>
            <person name="Hori C."/>
            <person name="Ishida T."/>
            <person name="Igarashi K."/>
            <person name="Samejima M."/>
            <person name="Suzuki H."/>
            <person name="Master E."/>
            <person name="Ferreira P."/>
            <person name="Ruiz-Duenas F.J."/>
            <person name="Held B."/>
            <person name="Canessa P."/>
            <person name="Larrondo L.F."/>
            <person name="Schmoll M."/>
            <person name="Druzhinina I.S."/>
            <person name="Kubicek C.P."/>
            <person name="Gaskell J.A."/>
            <person name="Kersten P."/>
            <person name="St John F."/>
            <person name="Glasner J."/>
            <person name="Sabat G."/>
            <person name="Splinter BonDurant S."/>
            <person name="Syed K."/>
            <person name="Yadav J."/>
            <person name="Mgbeahuruike A.C."/>
            <person name="Kovalchuk A."/>
            <person name="Asiegbu F.O."/>
            <person name="Lackner G."/>
            <person name="Hoffmeister D."/>
            <person name="Rencoret J."/>
            <person name="Gutierrez A."/>
            <person name="Sun H."/>
            <person name="Lindquist E."/>
            <person name="Barry K."/>
            <person name="Riley R."/>
            <person name="Grigoriev I.V."/>
            <person name="Henrissat B."/>
            <person name="Kues U."/>
            <person name="Berka R.M."/>
            <person name="Martinez A.T."/>
            <person name="Covert S.F."/>
            <person name="Blanchette R.A."/>
            <person name="Cullen D."/>
        </authorList>
    </citation>
    <scope>NUCLEOTIDE SEQUENCE [LARGE SCALE GENOMIC DNA]</scope>
    <source>
        <strain evidence="13 14">11061_1 CR5-6</strain>
    </source>
</reference>
<feature type="domain" description="Nrap protein" evidence="11">
    <location>
        <begin position="887"/>
        <end position="1042"/>
    </location>
</feature>
<keyword evidence="3 5" id="KW-0694">RNA-binding</keyword>
<gene>
    <name evidence="13" type="ORF">PHLGIDRAFT_73523</name>
</gene>
<evidence type="ECO:0000259" key="8">
    <source>
        <dbReference type="Pfam" id="PF17403"/>
    </source>
</evidence>
<feature type="domain" description="Nrap protein" evidence="9">
    <location>
        <begin position="482"/>
        <end position="638"/>
    </location>
</feature>
<evidence type="ECO:0000259" key="9">
    <source>
        <dbReference type="Pfam" id="PF17404"/>
    </source>
</evidence>
<keyword evidence="5" id="KW-0698">rRNA processing</keyword>
<feature type="domain" description="Nrap protein" evidence="10">
    <location>
        <begin position="652"/>
        <end position="884"/>
    </location>
</feature>
<evidence type="ECO:0000259" key="7">
    <source>
        <dbReference type="Pfam" id="PF03813"/>
    </source>
</evidence>
<keyword evidence="14" id="KW-1185">Reference proteome</keyword>
<evidence type="ECO:0000259" key="10">
    <source>
        <dbReference type="Pfam" id="PF17405"/>
    </source>
</evidence>
<dbReference type="Pfam" id="PF17404">
    <property type="entry name" value="Nrap_D3"/>
    <property type="match status" value="1"/>
</dbReference>
<evidence type="ECO:0000256" key="1">
    <source>
        <dbReference type="ARBA" id="ARBA00004604"/>
    </source>
</evidence>
<dbReference type="InterPro" id="IPR035370">
    <property type="entry name" value="Nrap_D5"/>
</dbReference>
<dbReference type="Pfam" id="PF17405">
    <property type="entry name" value="Nrap_D4"/>
    <property type="match status" value="1"/>
</dbReference>
<dbReference type="InterPro" id="IPR035082">
    <property type="entry name" value="Nrap_D1"/>
</dbReference>
<evidence type="ECO:0000256" key="5">
    <source>
        <dbReference type="RuleBase" id="RU364032"/>
    </source>
</evidence>
<comment type="similarity">
    <text evidence="2 5">Belongs to the NRAP family.</text>
</comment>
<evidence type="ECO:0000256" key="4">
    <source>
        <dbReference type="ARBA" id="ARBA00023242"/>
    </source>
</evidence>
<evidence type="ECO:0000256" key="6">
    <source>
        <dbReference type="SAM" id="MobiDB-lite"/>
    </source>
</evidence>
<keyword evidence="5" id="KW-0687">Ribonucleoprotein</keyword>
<dbReference type="HOGENOM" id="CLU_003502_1_0_1"/>
<organism evidence="13 14">
    <name type="scientific">Phlebiopsis gigantea (strain 11061_1 CR5-6)</name>
    <name type="common">White-rot fungus</name>
    <name type="synonym">Peniophora gigantea</name>
    <dbReference type="NCBI Taxonomy" id="745531"/>
    <lineage>
        <taxon>Eukaryota</taxon>
        <taxon>Fungi</taxon>
        <taxon>Dikarya</taxon>
        <taxon>Basidiomycota</taxon>
        <taxon>Agaricomycotina</taxon>
        <taxon>Agaricomycetes</taxon>
        <taxon>Polyporales</taxon>
        <taxon>Phanerochaetaceae</taxon>
        <taxon>Phlebiopsis</taxon>
    </lineage>
</organism>
<dbReference type="InterPro" id="IPR035371">
    <property type="entry name" value="Nrap_D6"/>
</dbReference>
<dbReference type="Pfam" id="PF17406">
    <property type="entry name" value="Nrap_D5"/>
    <property type="match status" value="1"/>
</dbReference>
<dbReference type="GO" id="GO:0032545">
    <property type="term" value="C:CURI complex"/>
    <property type="evidence" value="ECO:0007669"/>
    <property type="project" value="TreeGrafter"/>
</dbReference>
<dbReference type="OrthoDB" id="10251401at2759"/>
<dbReference type="AlphaFoldDB" id="A0A0C3RWF6"/>
<dbReference type="PANTHER" id="PTHR17972">
    <property type="entry name" value="NUCLEOLAR RNA-ASSOCIATED PROTEIN"/>
    <property type="match status" value="1"/>
</dbReference>
<evidence type="ECO:0000256" key="3">
    <source>
        <dbReference type="ARBA" id="ARBA00022884"/>
    </source>
</evidence>
<dbReference type="Proteomes" id="UP000053257">
    <property type="component" value="Unassembled WGS sequence"/>
</dbReference>
<name>A0A0C3RWF6_PHLG1</name>
<dbReference type="GO" id="GO:0032040">
    <property type="term" value="C:small-subunit processome"/>
    <property type="evidence" value="ECO:0007669"/>
    <property type="project" value="TreeGrafter"/>
</dbReference>
<dbReference type="InterPro" id="IPR035367">
    <property type="entry name" value="Nrap_D2"/>
</dbReference>
<keyword evidence="5" id="KW-0690">Ribosome biogenesis</keyword>
<dbReference type="InterPro" id="IPR035368">
    <property type="entry name" value="Nrap_D3"/>
</dbReference>
<evidence type="ECO:0000256" key="2">
    <source>
        <dbReference type="ARBA" id="ARBA00006674"/>
    </source>
</evidence>
<feature type="domain" description="Nrap protein" evidence="8">
    <location>
        <begin position="316"/>
        <end position="475"/>
    </location>
</feature>
<dbReference type="Gene3D" id="1.10.1410.10">
    <property type="match status" value="2"/>
</dbReference>
<dbReference type="STRING" id="745531.A0A0C3RWF6"/>
<feature type="domain" description="Nrap protein" evidence="7">
    <location>
        <begin position="167"/>
        <end position="312"/>
    </location>
</feature>
<dbReference type="GO" id="GO:0003723">
    <property type="term" value="F:RNA binding"/>
    <property type="evidence" value="ECO:0007669"/>
    <property type="project" value="UniProtKB-KW"/>
</dbReference>
<dbReference type="Pfam" id="PF03813">
    <property type="entry name" value="Nrap"/>
    <property type="match status" value="1"/>
</dbReference>
<protein>
    <recommendedName>
        <fullName evidence="5">U3 small nucleolar RNA-associated protein 22</fullName>
    </recommendedName>
</protein>
<dbReference type="GO" id="GO:0006409">
    <property type="term" value="P:tRNA export from nucleus"/>
    <property type="evidence" value="ECO:0007669"/>
    <property type="project" value="TreeGrafter"/>
</dbReference>
<dbReference type="GO" id="GO:0006364">
    <property type="term" value="P:rRNA processing"/>
    <property type="evidence" value="ECO:0007669"/>
    <property type="project" value="UniProtKB-KW"/>
</dbReference>
<feature type="region of interest" description="Disordered" evidence="6">
    <location>
        <begin position="1"/>
        <end position="50"/>
    </location>
</feature>
<dbReference type="EMBL" id="KN840531">
    <property type="protein sequence ID" value="KIP05881.1"/>
    <property type="molecule type" value="Genomic_DNA"/>
</dbReference>
<feature type="domain" description="Nrap protein" evidence="12">
    <location>
        <begin position="1046"/>
        <end position="1188"/>
    </location>
</feature>
<dbReference type="Pfam" id="PF17407">
    <property type="entry name" value="Nrap_D6"/>
    <property type="match status" value="1"/>
</dbReference>
<sequence length="1192" mass="131388">MDSEGGSSGSGEDEGEEEWNGVNGASGEAVGEDEKRTGTKPKKPPTGEELRNIKDATELYRSGSFKLQIDALLPNVRPKYSRYAALDRFLMSLHTFLTSLSPIEADHPLAASRSLLKKGIAVPFPAPAPTEDTNWKVAFQKPDDITVVGSWISKLAVKAQDKRPYRVDLAVEMPSTLFQEKDYLNGRFFHKKAYYLSVIAAALITKKSGLNVDLTFESTMGDSRLTTLVIRSSADGSTNDFSKLPVEVRLIPTLSSSCPIQLSRLSPQRSNLRVTSASSSSIEETSTPLYNSALLAATVPRAHLLRVHALQKSIPAFSDALTLLKVWANQRGYGEGEKLCVRGFEGKGIWWAAVLDLLVNGEERAAGKLSKAASKRKPLGKGLSSYQLFRAALDFFAKHDYSREHIFLKTENGHRFPPHEYDGHEPVFVDHTSSVNLLAGVPLSSLEMLKHDAKLTLESLNDSPLAQDPFTEVFLGDKRDLQARFDVVIRVDLSSAKLPKSSPHTSLDHGSAYNALMATLTSTLRTGLGNRAKAITILHPSSQMRQLSQAQPSNSPIIFIGLVLDTEHALRLVDHGPAADNTESEVARQFRDLWGEKAELRRFKDGSISESVVWEVKNADDRASIPFFIVRYLLQRHCGVPNLDVRSWQAEFDQLLRLPEDITALYGAAGAPTGSKAAMTAFDALVKNIKALDDELPLAVLNVSPISESLRYTSVFSPVALPPSLTSVLPASARYMPAMDIIVEFERSGRWPDDLRAIQKIKLAFFETLGSALMRTVPGLRAGVVLGDGAPASELEDAAALELVTPAGWAFRAHIWHDREAALLDAAIDDKPHLPKHVKKRLQQLGKAGGAGPDARLAMRAKDVYTRRFVHAPRHHRALAALAHRLPAFAGTVRLVKRWLAAHWLLRGHVREEAVELLVAGVFLGAARTPHARESVPGTKERGFAQVVRFLGEWEWERGVSVPLYESEEDKEEAEAARKVEVSADKRGVWVIATEMDPQGRMWTSEGPDAIVARRVRSIAKASWVALQGMESPDFDAKTLFVHPREHYDFLVHLDRGVLPRYHHNVSVDGSIWNKSGKYANARVVADDSAGPLRPGFDPAQLFFDDLQRVYADTFKIFCDPLGGDQYGAVWDPTLKQPRPFRVLGGFSSIPVPKNEKEKSKDKFLVTLNTDAVLTEIERMGTGLVSGITLQV</sequence>